<keyword evidence="4 7" id="KW-0489">Methyltransferase</keyword>
<dbReference type="InterPro" id="IPR035996">
    <property type="entry name" value="4pyrrol_Methylase_sf"/>
</dbReference>
<dbReference type="Gene3D" id="3.30.950.10">
    <property type="entry name" value="Methyltransferase, Cobalt-precorrin-4 Transmethylase, Domain 2"/>
    <property type="match status" value="1"/>
</dbReference>
<dbReference type="InterPro" id="IPR014777">
    <property type="entry name" value="4pyrrole_Mease_sub1"/>
</dbReference>
<protein>
    <recommendedName>
        <fullName evidence="9">Tetrapyrrole methylase domain-containing protein</fullName>
    </recommendedName>
</protein>
<dbReference type="InterPro" id="IPR003043">
    <property type="entry name" value="Uropor_MeTrfase_CS"/>
</dbReference>
<dbReference type="GO" id="GO:0046026">
    <property type="term" value="F:precorrin-4 C11-methyltransferase activity"/>
    <property type="evidence" value="ECO:0007669"/>
    <property type="project" value="InterPro"/>
</dbReference>
<dbReference type="InterPro" id="IPR000878">
    <property type="entry name" value="4pyrrol_Mease"/>
</dbReference>
<evidence type="ECO:0000256" key="5">
    <source>
        <dbReference type="ARBA" id="ARBA00022679"/>
    </source>
</evidence>
<dbReference type="CDD" id="cd11641">
    <property type="entry name" value="Precorrin-4_C11-MT"/>
    <property type="match status" value="1"/>
</dbReference>
<proteinExistence type="inferred from homology"/>
<reference evidence="10 11" key="1">
    <citation type="journal article" date="2020" name="Int. J. Syst. Evol. Microbiol.">
        <title>Reclassification of Streptomyces castelarensis and Streptomyces sporoclivatus as later heterotypic synonyms of Streptomyces antimycoticus.</title>
        <authorList>
            <person name="Komaki H."/>
            <person name="Tamura T."/>
        </authorList>
    </citation>
    <scope>NUCLEOTIDE SEQUENCE [LARGE SCALE GENOMIC DNA]</scope>
    <source>
        <strain evidence="10 11">NBRC 13459</strain>
    </source>
</reference>
<evidence type="ECO:0000256" key="6">
    <source>
        <dbReference type="ARBA" id="ARBA00022691"/>
    </source>
</evidence>
<evidence type="ECO:0000313" key="10">
    <source>
        <dbReference type="EMBL" id="GDY58856.1"/>
    </source>
</evidence>
<dbReference type="Proteomes" id="UP000301309">
    <property type="component" value="Unassembled WGS sequence"/>
</dbReference>
<keyword evidence="5 7" id="KW-0808">Transferase</keyword>
<dbReference type="InterPro" id="IPR006362">
    <property type="entry name" value="Cbl_synth_CobM/CibF"/>
</dbReference>
<dbReference type="InterPro" id="IPR014776">
    <property type="entry name" value="4pyrrole_Mease_sub2"/>
</dbReference>
<evidence type="ECO:0000313" key="11">
    <source>
        <dbReference type="Proteomes" id="UP000301309"/>
    </source>
</evidence>
<organism evidence="10 11">
    <name type="scientific">Streptomyces violaceusniger</name>
    <dbReference type="NCBI Taxonomy" id="68280"/>
    <lineage>
        <taxon>Bacteria</taxon>
        <taxon>Bacillati</taxon>
        <taxon>Actinomycetota</taxon>
        <taxon>Actinomycetes</taxon>
        <taxon>Kitasatosporales</taxon>
        <taxon>Streptomycetaceae</taxon>
        <taxon>Streptomyces</taxon>
        <taxon>Streptomyces violaceusniger group</taxon>
    </lineage>
</organism>
<dbReference type="GO" id="GO:0009236">
    <property type="term" value="P:cobalamin biosynthetic process"/>
    <property type="evidence" value="ECO:0007669"/>
    <property type="project" value="UniProtKB-UniPathway"/>
</dbReference>
<feature type="compositionally biased region" description="Pro residues" evidence="8">
    <location>
        <begin position="242"/>
        <end position="258"/>
    </location>
</feature>
<feature type="region of interest" description="Disordered" evidence="8">
    <location>
        <begin position="236"/>
        <end position="265"/>
    </location>
</feature>
<sequence length="439" mass="45566">MTVYFIGAGPGAADLITVRGARTLARCRVCLYAGSLVPRELLAECPPDARLVDTAQLDLDQITAELVAAHEAGHDVARLHSGDPSVFSAVAEQMRRLDAVGVPYDVVPGVPAFAAAAAALKRELTIPTVGQTVILTRIAQQATPMPDGEDLATLGRGGALLVLHLAARYVDRVVAELLPHYGADCPAAVVAMASRPDELVLRGTLDDIAAQVKAAGVVRTAVIIVGRTLAAQQFPDSHLYSPPGPAPAPPAPGPPAEPFAPGRRPCAVSGVPRRAWRAVSATVRASAPRVADRRVGAIRAPAAYGVGCDRRPAPVARGGLVRAMLPWARYGRGGDGGDVMRDGPRREHGDHTPRRVGPRHDQRAAGRVRPRVGGVAHGASRPGEGGGAVCRGTSGGCCDPHARPGGLGREEGTRPRWRAAGAGAVPRARHCLGVLCVAR</sequence>
<feature type="region of interest" description="Disordered" evidence="8">
    <location>
        <begin position="334"/>
        <end position="387"/>
    </location>
</feature>
<dbReference type="UniPathway" id="UPA00148"/>
<evidence type="ECO:0000256" key="2">
    <source>
        <dbReference type="ARBA" id="ARBA00005879"/>
    </source>
</evidence>
<dbReference type="AlphaFoldDB" id="A0A4D4LHW3"/>
<dbReference type="GO" id="GO:0032259">
    <property type="term" value="P:methylation"/>
    <property type="evidence" value="ECO:0007669"/>
    <property type="project" value="UniProtKB-KW"/>
</dbReference>
<dbReference type="InterPro" id="IPR050161">
    <property type="entry name" value="Siro_Cobalamin_biosynth"/>
</dbReference>
<feature type="compositionally biased region" description="Basic and acidic residues" evidence="8">
    <location>
        <begin position="338"/>
        <end position="364"/>
    </location>
</feature>
<dbReference type="NCBIfam" id="TIGR01465">
    <property type="entry name" value="cobM_cbiF"/>
    <property type="match status" value="1"/>
</dbReference>
<feature type="compositionally biased region" description="Low complexity" evidence="8">
    <location>
        <begin position="365"/>
        <end position="379"/>
    </location>
</feature>
<comment type="pathway">
    <text evidence="1">Cofactor biosynthesis; adenosylcobalamin biosynthesis.</text>
</comment>
<name>A0A4D4LHW3_STRVO</name>
<evidence type="ECO:0000259" key="9">
    <source>
        <dbReference type="Pfam" id="PF00590"/>
    </source>
</evidence>
<evidence type="ECO:0000256" key="1">
    <source>
        <dbReference type="ARBA" id="ARBA00004953"/>
    </source>
</evidence>
<dbReference type="PANTHER" id="PTHR45790">
    <property type="entry name" value="SIROHEME SYNTHASE-RELATED"/>
    <property type="match status" value="1"/>
</dbReference>
<gene>
    <name evidence="10" type="ORF">SVIO_094790</name>
</gene>
<evidence type="ECO:0000256" key="7">
    <source>
        <dbReference type="RuleBase" id="RU003960"/>
    </source>
</evidence>
<dbReference type="PANTHER" id="PTHR45790:SF4">
    <property type="entry name" value="COBALT-PRECORRIN-4 C(11)-METHYLTRANSFERASE"/>
    <property type="match status" value="1"/>
</dbReference>
<dbReference type="SUPFAM" id="SSF53790">
    <property type="entry name" value="Tetrapyrrole methylase"/>
    <property type="match status" value="1"/>
</dbReference>
<feature type="domain" description="Tetrapyrrole methylase" evidence="9">
    <location>
        <begin position="2"/>
        <end position="208"/>
    </location>
</feature>
<dbReference type="Pfam" id="PF00590">
    <property type="entry name" value="TP_methylase"/>
    <property type="match status" value="1"/>
</dbReference>
<accession>A0A4D4LHW3</accession>
<dbReference type="PROSITE" id="PS00840">
    <property type="entry name" value="SUMT_2"/>
    <property type="match status" value="1"/>
</dbReference>
<evidence type="ECO:0000256" key="8">
    <source>
        <dbReference type="SAM" id="MobiDB-lite"/>
    </source>
</evidence>
<evidence type="ECO:0000256" key="3">
    <source>
        <dbReference type="ARBA" id="ARBA00022573"/>
    </source>
</evidence>
<comment type="similarity">
    <text evidence="2 7">Belongs to the precorrin methyltransferase family.</text>
</comment>
<dbReference type="PROSITE" id="PS00839">
    <property type="entry name" value="SUMT_1"/>
    <property type="match status" value="1"/>
</dbReference>
<keyword evidence="11" id="KW-1185">Reference proteome</keyword>
<dbReference type="EMBL" id="BJHW01000002">
    <property type="protein sequence ID" value="GDY58856.1"/>
    <property type="molecule type" value="Genomic_DNA"/>
</dbReference>
<comment type="caution">
    <text evidence="10">The sequence shown here is derived from an EMBL/GenBank/DDBJ whole genome shotgun (WGS) entry which is preliminary data.</text>
</comment>
<keyword evidence="3" id="KW-0169">Cobalamin biosynthesis</keyword>
<dbReference type="Gene3D" id="3.40.1010.10">
    <property type="entry name" value="Cobalt-precorrin-4 Transmethylase, Domain 1"/>
    <property type="match status" value="1"/>
</dbReference>
<keyword evidence="6" id="KW-0949">S-adenosyl-L-methionine</keyword>
<evidence type="ECO:0000256" key="4">
    <source>
        <dbReference type="ARBA" id="ARBA00022603"/>
    </source>
</evidence>